<dbReference type="AlphaFoldDB" id="A0A074ZIW2"/>
<dbReference type="KEGG" id="ovi:T265_13907"/>
<evidence type="ECO:0000313" key="2">
    <source>
        <dbReference type="EMBL" id="KER26936.1"/>
    </source>
</evidence>
<reference evidence="2 3" key="1">
    <citation type="submission" date="2013-11" db="EMBL/GenBank/DDBJ databases">
        <title>Opisthorchis viverrini - life in the bile duct.</title>
        <authorList>
            <person name="Young N.D."/>
            <person name="Nagarajan N."/>
            <person name="Lin S.J."/>
            <person name="Korhonen P.K."/>
            <person name="Jex A.R."/>
            <person name="Hall R.S."/>
            <person name="Safavi-Hemami H."/>
            <person name="Kaewkong W."/>
            <person name="Bertrand D."/>
            <person name="Gao S."/>
            <person name="Seet Q."/>
            <person name="Wongkham S."/>
            <person name="Teh B.T."/>
            <person name="Wongkham C."/>
            <person name="Intapan P.M."/>
            <person name="Maleewong W."/>
            <person name="Yang X."/>
            <person name="Hu M."/>
            <person name="Wang Z."/>
            <person name="Hofmann A."/>
            <person name="Sternberg P.W."/>
            <person name="Tan P."/>
            <person name="Wang J."/>
            <person name="Gasser R.B."/>
        </authorList>
    </citation>
    <scope>NUCLEOTIDE SEQUENCE [LARGE SCALE GENOMIC DNA]</scope>
</reference>
<evidence type="ECO:0008006" key="4">
    <source>
        <dbReference type="Google" id="ProtNLM"/>
    </source>
</evidence>
<evidence type="ECO:0000256" key="1">
    <source>
        <dbReference type="ARBA" id="ARBA00023002"/>
    </source>
</evidence>
<organism evidence="2 3">
    <name type="scientific">Opisthorchis viverrini</name>
    <name type="common">Southeast Asian liver fluke</name>
    <dbReference type="NCBI Taxonomy" id="6198"/>
    <lineage>
        <taxon>Eukaryota</taxon>
        <taxon>Metazoa</taxon>
        <taxon>Spiralia</taxon>
        <taxon>Lophotrochozoa</taxon>
        <taxon>Platyhelminthes</taxon>
        <taxon>Trematoda</taxon>
        <taxon>Digenea</taxon>
        <taxon>Opisthorchiida</taxon>
        <taxon>Opisthorchiata</taxon>
        <taxon>Opisthorchiidae</taxon>
        <taxon>Opisthorchis</taxon>
    </lineage>
</organism>
<dbReference type="GO" id="GO:0016491">
    <property type="term" value="F:oxidoreductase activity"/>
    <property type="evidence" value="ECO:0007669"/>
    <property type="project" value="UniProtKB-KW"/>
</dbReference>
<protein>
    <recommendedName>
        <fullName evidence="4">Oxidoreductase, short chain dehydrogenase/reductase family protein</fullName>
    </recommendedName>
</protein>
<dbReference type="SUPFAM" id="SSF51735">
    <property type="entry name" value="NAD(P)-binding Rossmann-fold domains"/>
    <property type="match status" value="1"/>
</dbReference>
<keyword evidence="3" id="KW-1185">Reference proteome</keyword>
<dbReference type="Gene3D" id="3.40.50.720">
    <property type="entry name" value="NAD(P)-binding Rossmann-like Domain"/>
    <property type="match status" value="1"/>
</dbReference>
<dbReference type="Pfam" id="PF13561">
    <property type="entry name" value="adh_short_C2"/>
    <property type="match status" value="1"/>
</dbReference>
<dbReference type="Proteomes" id="UP000054324">
    <property type="component" value="Unassembled WGS sequence"/>
</dbReference>
<dbReference type="PRINTS" id="PR00080">
    <property type="entry name" value="SDRFAMILY"/>
</dbReference>
<dbReference type="OrthoDB" id="47007at2759"/>
<dbReference type="RefSeq" id="XP_009169339.1">
    <property type="nucleotide sequence ID" value="XM_009171075.1"/>
</dbReference>
<sequence length="282" mass="30572">MDMISFTQKVALITGASSGIGRSTAILFAKLGCRLSLIGRDEQRLKETVMECQKVSGTQHPPGKEPYLYVVADFVDLRQIDAAFAKTLSHFSQLDILINNAGCLPRDSIETMDMEQLDRTMKVNLYSAMHLTQLAVPSLTKTKGTVVNVSSVCGSRSFSGILSYCVSKAALDQFTKCVALELAPKGIRVNSVNPGVIVTPLQRRGGMSPEEYERFLDNSKTSHALGRPGEPEEVAQAIAFLASSASSFTTGHLLAVDGGRGVMCPRKENESECLPMFFLKSV</sequence>
<dbReference type="CTD" id="20328074"/>
<gene>
    <name evidence="2" type="ORF">T265_13907</name>
</gene>
<proteinExistence type="predicted"/>
<dbReference type="STRING" id="6198.A0A074ZIW2"/>
<dbReference type="FunFam" id="3.40.50.720:FF:000084">
    <property type="entry name" value="Short-chain dehydrogenase reductase"/>
    <property type="match status" value="1"/>
</dbReference>
<evidence type="ECO:0000313" key="3">
    <source>
        <dbReference type="Proteomes" id="UP000054324"/>
    </source>
</evidence>
<dbReference type="GeneID" id="20328074"/>
<dbReference type="InterPro" id="IPR036291">
    <property type="entry name" value="NAD(P)-bd_dom_sf"/>
</dbReference>
<dbReference type="PROSITE" id="PS00061">
    <property type="entry name" value="ADH_SHORT"/>
    <property type="match status" value="1"/>
</dbReference>
<dbReference type="PRINTS" id="PR00081">
    <property type="entry name" value="GDHRDH"/>
</dbReference>
<dbReference type="PANTHER" id="PTHR43975:SF2">
    <property type="entry name" value="EG:BACR7A4.14 PROTEIN-RELATED"/>
    <property type="match status" value="1"/>
</dbReference>
<dbReference type="EMBL" id="KL596735">
    <property type="protein sequence ID" value="KER26936.1"/>
    <property type="molecule type" value="Genomic_DNA"/>
</dbReference>
<feature type="non-terminal residue" evidence="2">
    <location>
        <position position="282"/>
    </location>
</feature>
<accession>A0A074ZIW2</accession>
<name>A0A074ZIW2_OPIVI</name>
<dbReference type="InterPro" id="IPR020904">
    <property type="entry name" value="Sc_DH/Rdtase_CS"/>
</dbReference>
<dbReference type="InterPro" id="IPR002347">
    <property type="entry name" value="SDR_fam"/>
</dbReference>
<keyword evidence="1" id="KW-0560">Oxidoreductase</keyword>
<dbReference type="PANTHER" id="PTHR43975">
    <property type="entry name" value="ZGC:101858"/>
    <property type="match status" value="1"/>
</dbReference>